<dbReference type="GO" id="GO:0004674">
    <property type="term" value="F:protein serine/threonine kinase activity"/>
    <property type="evidence" value="ECO:0007669"/>
    <property type="project" value="UniProtKB-KW"/>
</dbReference>
<dbReference type="InterPro" id="IPR029045">
    <property type="entry name" value="ClpP/crotonase-like_dom_sf"/>
</dbReference>
<evidence type="ECO:0000256" key="5">
    <source>
        <dbReference type="ARBA" id="ARBA00022840"/>
    </source>
</evidence>
<dbReference type="InterPro" id="IPR030616">
    <property type="entry name" value="Aur-like"/>
</dbReference>
<evidence type="ECO:0000256" key="7">
    <source>
        <dbReference type="PIRSR" id="PIRSR630616-2"/>
    </source>
</evidence>
<keyword evidence="5 7" id="KW-0067">ATP-binding</keyword>
<evidence type="ECO:0000256" key="8">
    <source>
        <dbReference type="PIRSR" id="PIRSR630616-3"/>
    </source>
</evidence>
<dbReference type="SMART" id="SM00220">
    <property type="entry name" value="S_TKc"/>
    <property type="match status" value="1"/>
</dbReference>
<feature type="active site" description="Proton acceptor" evidence="6">
    <location>
        <position position="961"/>
    </location>
</feature>
<evidence type="ECO:0000256" key="6">
    <source>
        <dbReference type="PIRSR" id="PIRSR630616-1"/>
    </source>
</evidence>
<feature type="compositionally biased region" description="Low complexity" evidence="9">
    <location>
        <begin position="1139"/>
        <end position="1155"/>
    </location>
</feature>
<feature type="region of interest" description="Disordered" evidence="9">
    <location>
        <begin position="429"/>
        <end position="454"/>
    </location>
</feature>
<feature type="domain" description="Protein kinase" evidence="11">
    <location>
        <begin position="839"/>
        <end position="1103"/>
    </location>
</feature>
<feature type="non-terminal residue" evidence="12">
    <location>
        <position position="1251"/>
    </location>
</feature>
<evidence type="ECO:0000256" key="4">
    <source>
        <dbReference type="ARBA" id="ARBA00022777"/>
    </source>
</evidence>
<evidence type="ECO:0000259" key="11">
    <source>
        <dbReference type="PROSITE" id="PS50011"/>
    </source>
</evidence>
<dbReference type="SUPFAM" id="SSF56112">
    <property type="entry name" value="Protein kinase-like (PK-like)"/>
    <property type="match status" value="1"/>
</dbReference>
<evidence type="ECO:0000256" key="10">
    <source>
        <dbReference type="SAM" id="SignalP"/>
    </source>
</evidence>
<feature type="compositionally biased region" description="Basic and acidic residues" evidence="9">
    <location>
        <begin position="1157"/>
        <end position="1166"/>
    </location>
</feature>
<dbReference type="Pfam" id="PF00069">
    <property type="entry name" value="Pkinase"/>
    <property type="match status" value="1"/>
</dbReference>
<dbReference type="InterPro" id="IPR000719">
    <property type="entry name" value="Prot_kinase_dom"/>
</dbReference>
<comment type="caution">
    <text evidence="12">The sequence shown here is derived from an EMBL/GenBank/DDBJ whole genome shotgun (WGS) entry which is preliminary data.</text>
</comment>
<dbReference type="GO" id="GO:0005524">
    <property type="term" value="F:ATP binding"/>
    <property type="evidence" value="ECO:0007669"/>
    <property type="project" value="UniProtKB-KW"/>
</dbReference>
<dbReference type="EMBL" id="JABAHT010000421">
    <property type="protein sequence ID" value="KAF4656228.1"/>
    <property type="molecule type" value="Genomic_DNA"/>
</dbReference>
<feature type="region of interest" description="Disordered" evidence="9">
    <location>
        <begin position="1139"/>
        <end position="1170"/>
    </location>
</feature>
<dbReference type="PROSITE" id="PS50011">
    <property type="entry name" value="PROTEIN_KINASE_DOM"/>
    <property type="match status" value="1"/>
</dbReference>
<proteinExistence type="predicted"/>
<feature type="binding site" evidence="7">
    <location>
        <begin position="965"/>
        <end position="966"/>
    </location>
    <ligand>
        <name>ATP</name>
        <dbReference type="ChEBI" id="CHEBI:30616"/>
    </ligand>
</feature>
<dbReference type="AlphaFoldDB" id="A0A7J6LAG5"/>
<reference evidence="12 13" key="1">
    <citation type="submission" date="2020-04" db="EMBL/GenBank/DDBJ databases">
        <title>Perkinsus olseni comparative genomics.</title>
        <authorList>
            <person name="Bogema D.R."/>
        </authorList>
    </citation>
    <scope>NUCLEOTIDE SEQUENCE [LARGE SCALE GENOMIC DNA]</scope>
    <source>
        <strain evidence="12">ATCC PRA-179</strain>
    </source>
</reference>
<dbReference type="Gene3D" id="1.10.510.10">
    <property type="entry name" value="Transferase(Phosphotransferase) domain 1"/>
    <property type="match status" value="1"/>
</dbReference>
<keyword evidence="2" id="KW-0808">Transferase</keyword>
<dbReference type="FunFam" id="3.30.200.20:FF:000042">
    <property type="entry name" value="Aurora kinase A"/>
    <property type="match status" value="1"/>
</dbReference>
<feature type="signal peptide" evidence="10">
    <location>
        <begin position="1"/>
        <end position="32"/>
    </location>
</feature>
<keyword evidence="4" id="KW-0418">Kinase</keyword>
<evidence type="ECO:0000313" key="12">
    <source>
        <dbReference type="EMBL" id="KAF4656228.1"/>
    </source>
</evidence>
<keyword evidence="1" id="KW-0723">Serine/threonine-protein kinase</keyword>
<evidence type="ECO:0000256" key="1">
    <source>
        <dbReference type="ARBA" id="ARBA00022527"/>
    </source>
</evidence>
<feature type="binding site" evidence="7">
    <location>
        <position position="868"/>
    </location>
    <ligand>
        <name>ATP</name>
        <dbReference type="ChEBI" id="CHEBI:30616"/>
    </ligand>
</feature>
<evidence type="ECO:0000256" key="2">
    <source>
        <dbReference type="ARBA" id="ARBA00022679"/>
    </source>
</evidence>
<dbReference type="Gene3D" id="3.90.226.10">
    <property type="entry name" value="2-enoyl-CoA Hydratase, Chain A, domain 1"/>
    <property type="match status" value="1"/>
</dbReference>
<organism evidence="12 13">
    <name type="scientific">Perkinsus olseni</name>
    <name type="common">Perkinsus atlanticus</name>
    <dbReference type="NCBI Taxonomy" id="32597"/>
    <lineage>
        <taxon>Eukaryota</taxon>
        <taxon>Sar</taxon>
        <taxon>Alveolata</taxon>
        <taxon>Perkinsozoa</taxon>
        <taxon>Perkinsea</taxon>
        <taxon>Perkinsida</taxon>
        <taxon>Perkinsidae</taxon>
        <taxon>Perkinsus</taxon>
    </lineage>
</organism>
<evidence type="ECO:0000256" key="9">
    <source>
        <dbReference type="SAM" id="MobiDB-lite"/>
    </source>
</evidence>
<gene>
    <name evidence="12" type="ORF">FOZ61_007123</name>
</gene>
<dbReference type="PANTHER" id="PTHR24350">
    <property type="entry name" value="SERINE/THREONINE-PROTEIN KINASE IAL-RELATED"/>
    <property type="match status" value="1"/>
</dbReference>
<sequence length="1251" mass="139536">MDTITSLLSPLFLSSILLSAFLSLHLLGCGSTHDDSPTGQHHHNTTSTTINNRVSASSTGRLYLAEDAVDYCADLEGVSNEYDIPGRDDITERWSSGKALMRCVSQLTISRFDALFTLHNLRYGVAEAYAFTDIAKDSTTSIQNNTCGFQVYDIRVDLIGIFDRKIEEMAKATKGMTAKRRMEYLKGPTPALPFHGGVMDVLNSLYDAHTYYQSPLNMFTFVLPVGFEPVCSSNDRPCPDGSTQKVRLREVGLDVEYRKIFTKWPTVHHYNYLSPIATINGQEVLEWMESMVTGGVLKGLHLGVNQRINDWFFINDGPLYIPLAWYHVSSADITPLQVVYEDGTSDTIEWLGKLIDYSKGMESMGVSDGLSWRVYNSLINRNTQFDYVIDMEKREFGRFMDTLTDTPNTNLAADPQLDRAVTKVLDNARRRPDPSAPEEVVNGMNGDDDGEGRRRVTSALVDKKIRRPGSSTTHGSDDGIPHPMMVRGSSGALDTAASSRAQIPRWKEAIGGVLKWRVEANAMVVVITTFSISPHTTKPHDILLPQFFQIQQEARRMGIRRILLDLSGNTGGSLNSAFAVLWYLLTPSEVCQPLVCQAKHITNHWRLWLQSFAFQVSKSIDDGCGYKGVAYAAVIDKSMIGDDLDGALRNVDGLEAWVLGMQDESAREDITRSSTGWYPFGNNDFIDPATGASFDPPLRQYQHPETHHWGASSNYSQRAPWRFCQDIINRQMPALQRQYAPSGVRPAAAADWSAYWKEVAVLTDGRCGSACTTVAATLYLSKRATTYTFGGRIDKAMAFGSYAGGNVVSYDHFWPRFSIASHLAHWGTLGGSPWSKRYGNNWEEVGSGNFCTVYRARDEVDDSLVALKVFNKDEVRRAKKEKDVLMEKHALSRLHHPNIIKLLYTFTDPDNCYIVTEYCGGGELWNLVAHCGLGEGQSKYYLKQMAEALRYCHQAGIVHRDVKAENALLSADRRTLKLCDFGTARDLLNPQIQGAGNMCFNKHMKHYVGTANFLAPEVIMNKENDERSDIWSFGGTIYQVRFGIPPYVAGSEYLIYLRIRHHDLQFPADGVGIEPSCLDLIRWCNNEDSRPQSFDEVLNHPWFQDTPSHIPPLSLEEVCTRSLARAGFADTCRYDEDTSAAAAATSTTTTTTSSSHDGGHHDDHQSEGGIPTLSYDEGWIVEHSLRQSTVDALRRLLVVREWERKSMPGSGTAMLDHLHLPELIEAQRRMDDEQPSPSASSSSGGLSSPSV</sequence>
<dbReference type="InterPro" id="IPR011009">
    <property type="entry name" value="Kinase-like_dom_sf"/>
</dbReference>
<accession>A0A7J6LAG5</accession>
<evidence type="ECO:0000256" key="3">
    <source>
        <dbReference type="ARBA" id="ARBA00022741"/>
    </source>
</evidence>
<dbReference type="SUPFAM" id="SSF52096">
    <property type="entry name" value="ClpP/crotonase"/>
    <property type="match status" value="1"/>
</dbReference>
<protein>
    <recommendedName>
        <fullName evidence="11">Protein kinase domain-containing protein</fullName>
    </recommendedName>
</protein>
<feature type="binding site" evidence="7">
    <location>
        <position position="980"/>
    </location>
    <ligand>
        <name>ATP</name>
        <dbReference type="ChEBI" id="CHEBI:30616"/>
    </ligand>
</feature>
<dbReference type="OrthoDB" id="347657at2759"/>
<feature type="compositionally biased region" description="Low complexity" evidence="9">
    <location>
        <begin position="1235"/>
        <end position="1251"/>
    </location>
</feature>
<evidence type="ECO:0000313" key="13">
    <source>
        <dbReference type="Proteomes" id="UP000570595"/>
    </source>
</evidence>
<keyword evidence="3 7" id="KW-0547">Nucleotide-binding</keyword>
<dbReference type="Proteomes" id="UP000570595">
    <property type="component" value="Unassembled WGS sequence"/>
</dbReference>
<feature type="cross-link" description="Glycyl lysine isopeptide (Lys-Gly) (interchain with G-Cter in SUMO2)" evidence="8">
    <location>
        <position position="963"/>
    </location>
</feature>
<name>A0A7J6LAG5_PEROL</name>
<feature type="chain" id="PRO_5029893916" description="Protein kinase domain-containing protein" evidence="10">
    <location>
        <begin position="33"/>
        <end position="1251"/>
    </location>
</feature>
<keyword evidence="10" id="KW-0732">Signal</keyword>
<feature type="region of interest" description="Disordered" evidence="9">
    <location>
        <begin position="1225"/>
        <end position="1251"/>
    </location>
</feature>